<gene>
    <name evidence="3" type="ORF">B296_00032028</name>
</gene>
<comment type="caution">
    <text evidence="3">The sequence shown here is derived from an EMBL/GenBank/DDBJ whole genome shotgun (WGS) entry which is preliminary data.</text>
</comment>
<keyword evidence="2" id="KW-1133">Transmembrane helix</keyword>
<feature type="region of interest" description="Disordered" evidence="1">
    <location>
        <begin position="42"/>
        <end position="69"/>
    </location>
</feature>
<evidence type="ECO:0000313" key="4">
    <source>
        <dbReference type="Proteomes" id="UP000287651"/>
    </source>
</evidence>
<sequence>MFNIGKMKSNDGAGSGSTTLSTTSASAAVGIVVTMAEKHLGTNMGTSLRKHSKRAAPEEPVDASRSTTKALAEKGMEPVGRGKEPTKVEEVSEQGYSIRELCEVEDQAGANRYFTSIMTRLKINEGEDPLALRWLSISGSTWVWTKGPLAGEYLRGALQPILAKQLYEYSSEELMNRAVKSIVWIGGVTSVAFSVMVTVGQWTLSIANGSPLGVSAEANFAKVLALEFSVRGI</sequence>
<feature type="region of interest" description="Disordered" evidence="1">
    <location>
        <begin position="1"/>
        <end position="22"/>
    </location>
</feature>
<organism evidence="3 4">
    <name type="scientific">Ensete ventricosum</name>
    <name type="common">Abyssinian banana</name>
    <name type="synonym">Musa ensete</name>
    <dbReference type="NCBI Taxonomy" id="4639"/>
    <lineage>
        <taxon>Eukaryota</taxon>
        <taxon>Viridiplantae</taxon>
        <taxon>Streptophyta</taxon>
        <taxon>Embryophyta</taxon>
        <taxon>Tracheophyta</taxon>
        <taxon>Spermatophyta</taxon>
        <taxon>Magnoliopsida</taxon>
        <taxon>Liliopsida</taxon>
        <taxon>Zingiberales</taxon>
        <taxon>Musaceae</taxon>
        <taxon>Ensete</taxon>
    </lineage>
</organism>
<dbReference type="AlphaFoldDB" id="A0A426ZZ16"/>
<reference evidence="3 4" key="1">
    <citation type="journal article" date="2014" name="Agronomy (Basel)">
        <title>A Draft Genome Sequence for Ensete ventricosum, the Drought-Tolerant Tree Against Hunger.</title>
        <authorList>
            <person name="Harrison J."/>
            <person name="Moore K.A."/>
            <person name="Paszkiewicz K."/>
            <person name="Jones T."/>
            <person name="Grant M."/>
            <person name="Ambacheew D."/>
            <person name="Muzemil S."/>
            <person name="Studholme D.J."/>
        </authorList>
    </citation>
    <scope>NUCLEOTIDE SEQUENCE [LARGE SCALE GENOMIC DNA]</scope>
</reference>
<evidence type="ECO:0000313" key="3">
    <source>
        <dbReference type="EMBL" id="RRT69203.1"/>
    </source>
</evidence>
<keyword evidence="2" id="KW-0812">Transmembrane</keyword>
<evidence type="ECO:0000256" key="2">
    <source>
        <dbReference type="SAM" id="Phobius"/>
    </source>
</evidence>
<proteinExistence type="predicted"/>
<dbReference type="EMBL" id="AMZH03004421">
    <property type="protein sequence ID" value="RRT69203.1"/>
    <property type="molecule type" value="Genomic_DNA"/>
</dbReference>
<name>A0A426ZZ16_ENSVE</name>
<dbReference type="Proteomes" id="UP000287651">
    <property type="component" value="Unassembled WGS sequence"/>
</dbReference>
<protein>
    <submittedName>
        <fullName evidence="3">Uncharacterized protein</fullName>
    </submittedName>
</protein>
<feature type="transmembrane region" description="Helical" evidence="2">
    <location>
        <begin position="182"/>
        <end position="204"/>
    </location>
</feature>
<accession>A0A426ZZ16</accession>
<keyword evidence="2" id="KW-0472">Membrane</keyword>
<evidence type="ECO:0000256" key="1">
    <source>
        <dbReference type="SAM" id="MobiDB-lite"/>
    </source>
</evidence>